<dbReference type="RefSeq" id="XP_030531118.1">
    <property type="nucleotide sequence ID" value="XM_030675258.2"/>
</dbReference>
<dbReference type="Gene3D" id="1.20.1280.50">
    <property type="match status" value="1"/>
</dbReference>
<accession>A0A8B8PAV2</accession>
<dbReference type="PANTHER" id="PTHR14939">
    <property type="entry name" value="F-BOX ONLY PROTEIN 22"/>
    <property type="match status" value="1"/>
</dbReference>
<evidence type="ECO:0000259" key="1">
    <source>
        <dbReference type="SMART" id="SM00256"/>
    </source>
</evidence>
<protein>
    <submittedName>
        <fullName evidence="4">F-box/LRR-repeat protein At5g63520 isoform X1</fullName>
    </submittedName>
</protein>
<organism evidence="3 4">
    <name type="scientific">Rhodamnia argentea</name>
    <dbReference type="NCBI Taxonomy" id="178133"/>
    <lineage>
        <taxon>Eukaryota</taxon>
        <taxon>Viridiplantae</taxon>
        <taxon>Streptophyta</taxon>
        <taxon>Embryophyta</taxon>
        <taxon>Tracheophyta</taxon>
        <taxon>Spermatophyta</taxon>
        <taxon>Magnoliopsida</taxon>
        <taxon>eudicotyledons</taxon>
        <taxon>Gunneridae</taxon>
        <taxon>Pentapetalae</taxon>
        <taxon>rosids</taxon>
        <taxon>malvids</taxon>
        <taxon>Myrtales</taxon>
        <taxon>Myrtaceae</taxon>
        <taxon>Myrtoideae</taxon>
        <taxon>Myrteae</taxon>
        <taxon>Australasian group</taxon>
        <taxon>Rhodamnia</taxon>
    </lineage>
</organism>
<dbReference type="OrthoDB" id="509497at2759"/>
<feature type="domain" description="FIST C-domain" evidence="2">
    <location>
        <begin position="326"/>
        <end position="483"/>
    </location>
</feature>
<dbReference type="GO" id="GO:0032436">
    <property type="term" value="P:positive regulation of proteasomal ubiquitin-dependent protein catabolic process"/>
    <property type="evidence" value="ECO:0007669"/>
    <property type="project" value="TreeGrafter"/>
</dbReference>
<dbReference type="InterPro" id="IPR019494">
    <property type="entry name" value="FIST_C"/>
</dbReference>
<dbReference type="SUPFAM" id="SSF81383">
    <property type="entry name" value="F-box domain"/>
    <property type="match status" value="1"/>
</dbReference>
<feature type="domain" description="F-box" evidence="1">
    <location>
        <begin position="13"/>
        <end position="53"/>
    </location>
</feature>
<dbReference type="GeneID" id="115741392"/>
<evidence type="ECO:0000259" key="2">
    <source>
        <dbReference type="SMART" id="SM01204"/>
    </source>
</evidence>
<gene>
    <name evidence="4" type="primary">LOC115741392</name>
</gene>
<dbReference type="Pfam" id="PF10442">
    <property type="entry name" value="FIST_C"/>
    <property type="match status" value="1"/>
</dbReference>
<evidence type="ECO:0000313" key="4">
    <source>
        <dbReference type="RefSeq" id="XP_030531118.1"/>
    </source>
</evidence>
<evidence type="ECO:0000313" key="3">
    <source>
        <dbReference type="Proteomes" id="UP000827889"/>
    </source>
</evidence>
<reference evidence="4" key="1">
    <citation type="submission" date="2025-08" db="UniProtKB">
        <authorList>
            <consortium name="RefSeq"/>
        </authorList>
    </citation>
    <scope>IDENTIFICATION</scope>
    <source>
        <tissue evidence="4">Leaf</tissue>
    </source>
</reference>
<name>A0A8B8PAV2_9MYRT</name>
<dbReference type="SMART" id="SM00256">
    <property type="entry name" value="FBOX"/>
    <property type="match status" value="1"/>
</dbReference>
<dbReference type="InterPro" id="IPR036047">
    <property type="entry name" value="F-box-like_dom_sf"/>
</dbReference>
<dbReference type="PROSITE" id="PS51257">
    <property type="entry name" value="PROKAR_LIPOPROTEIN"/>
    <property type="match status" value="1"/>
</dbReference>
<dbReference type="Pfam" id="PF00646">
    <property type="entry name" value="F-box"/>
    <property type="match status" value="1"/>
</dbReference>
<dbReference type="InterPro" id="IPR001810">
    <property type="entry name" value="F-box_dom"/>
</dbReference>
<dbReference type="KEGG" id="rarg:115741392"/>
<dbReference type="PANTHER" id="PTHR14939:SF5">
    <property type="entry name" value="F-BOX ONLY PROTEIN 22"/>
    <property type="match status" value="1"/>
</dbReference>
<dbReference type="Proteomes" id="UP000827889">
    <property type="component" value="Chromosome 6"/>
</dbReference>
<dbReference type="CDD" id="cd09917">
    <property type="entry name" value="F-box_SF"/>
    <property type="match status" value="1"/>
</dbReference>
<dbReference type="SMART" id="SM01204">
    <property type="entry name" value="FIST_C"/>
    <property type="match status" value="1"/>
</dbReference>
<proteinExistence type="predicted"/>
<keyword evidence="3" id="KW-1185">Reference proteome</keyword>
<sequence length="527" mass="57028">MGSGRDRSGMASMSEDLMANIVGRLPAVSFAAAACVCKSWRRVCSQVLSRPKLASALSLNPSAHIALQEVVDKVLSEPIFPHFAIVHAGQGFSLAGALQYIGRKLGAQTPVIVSRDAGVIGIDVTTNEVKEVEWEDDSEDNVTEINRKHGIVLTVGFVPGLKVDCIPLVRLAEGPAMVDKFIMDIREYSTSISGCASPVGLILFGDGSADIKCVVEKLDSAMPVETAIVGDERGEFLYRSVNDWGNVHGSQECCTDAVALIFAKERNSTPGIGEIRFHMALSDGVSKIGPRYKAVSVRTRDNHTWLTARREGREEVLDGESILNQIYDEMDDRIEYPELYIRVSKRRKHTTGAEKTKLITSLSFHALLRGDEEYLYLDGTSIKTGDYFQFYYTDPATALASGNKVSASLRSLNLGCNFKSSYQARAAAGNADKAEVLGGFMFACCGRGASFFGRPNVDCSPFVENFPGAPLAGMFCGGEIGCCSMSSEEQGSRRESSTRGCCHVYSTVYLVMWHAPAPAPAGTTLRG</sequence>
<dbReference type="GO" id="GO:0000209">
    <property type="term" value="P:protein polyubiquitination"/>
    <property type="evidence" value="ECO:0007669"/>
    <property type="project" value="TreeGrafter"/>
</dbReference>
<dbReference type="AlphaFoldDB" id="A0A8B8PAV2"/>